<dbReference type="InterPro" id="IPR011761">
    <property type="entry name" value="ATP-grasp"/>
</dbReference>
<evidence type="ECO:0000256" key="3">
    <source>
        <dbReference type="PROSITE-ProRule" id="PRU00409"/>
    </source>
</evidence>
<dbReference type="Pfam" id="PF07478">
    <property type="entry name" value="Dala_Dala_lig_C"/>
    <property type="match status" value="1"/>
</dbReference>
<dbReference type="GO" id="GO:0046872">
    <property type="term" value="F:metal ion binding"/>
    <property type="evidence" value="ECO:0007669"/>
    <property type="project" value="InterPro"/>
</dbReference>
<proteinExistence type="inferred from homology"/>
<gene>
    <name evidence="5" type="ORF">HYPSUDRAFT_127732</name>
</gene>
<evidence type="ECO:0000313" key="5">
    <source>
        <dbReference type="EMBL" id="KJA29259.1"/>
    </source>
</evidence>
<evidence type="ECO:0000256" key="1">
    <source>
        <dbReference type="ARBA" id="ARBA00010871"/>
    </source>
</evidence>
<dbReference type="Gene3D" id="3.40.50.20">
    <property type="match status" value="1"/>
</dbReference>
<dbReference type="InterPro" id="IPR013815">
    <property type="entry name" value="ATP_grasp_subdomain_1"/>
</dbReference>
<feature type="domain" description="ATP-grasp" evidence="4">
    <location>
        <begin position="124"/>
        <end position="369"/>
    </location>
</feature>
<accession>A0A0D2PES8</accession>
<dbReference type="PROSITE" id="PS50975">
    <property type="entry name" value="ATP_GRASP"/>
    <property type="match status" value="1"/>
</dbReference>
<evidence type="ECO:0000259" key="4">
    <source>
        <dbReference type="PROSITE" id="PS50975"/>
    </source>
</evidence>
<reference evidence="6" key="1">
    <citation type="submission" date="2014-04" db="EMBL/GenBank/DDBJ databases">
        <title>Evolutionary Origins and Diversification of the Mycorrhizal Mutualists.</title>
        <authorList>
            <consortium name="DOE Joint Genome Institute"/>
            <consortium name="Mycorrhizal Genomics Consortium"/>
            <person name="Kohler A."/>
            <person name="Kuo A."/>
            <person name="Nagy L.G."/>
            <person name="Floudas D."/>
            <person name="Copeland A."/>
            <person name="Barry K.W."/>
            <person name="Cichocki N."/>
            <person name="Veneault-Fourrey C."/>
            <person name="LaButti K."/>
            <person name="Lindquist E.A."/>
            <person name="Lipzen A."/>
            <person name="Lundell T."/>
            <person name="Morin E."/>
            <person name="Murat C."/>
            <person name="Riley R."/>
            <person name="Ohm R."/>
            <person name="Sun H."/>
            <person name="Tunlid A."/>
            <person name="Henrissat B."/>
            <person name="Grigoriev I.V."/>
            <person name="Hibbett D.S."/>
            <person name="Martin F."/>
        </authorList>
    </citation>
    <scope>NUCLEOTIDE SEQUENCE [LARGE SCALE GENOMIC DNA]</scope>
    <source>
        <strain evidence="6">FD-334 SS-4</strain>
    </source>
</reference>
<dbReference type="SUPFAM" id="SSF56059">
    <property type="entry name" value="Glutathione synthetase ATP-binding domain-like"/>
    <property type="match status" value="1"/>
</dbReference>
<name>A0A0D2PES8_HYPSF</name>
<dbReference type="Proteomes" id="UP000054270">
    <property type="component" value="Unassembled WGS sequence"/>
</dbReference>
<comment type="similarity">
    <text evidence="1">Belongs to the D-alanine--D-alanine ligase family.</text>
</comment>
<dbReference type="AlphaFoldDB" id="A0A0D2PES8"/>
<dbReference type="GO" id="GO:0005524">
    <property type="term" value="F:ATP binding"/>
    <property type="evidence" value="ECO:0007669"/>
    <property type="project" value="UniProtKB-UniRule"/>
</dbReference>
<keyword evidence="3" id="KW-0067">ATP-binding</keyword>
<evidence type="ECO:0000256" key="2">
    <source>
        <dbReference type="ARBA" id="ARBA00022598"/>
    </source>
</evidence>
<evidence type="ECO:0000313" key="6">
    <source>
        <dbReference type="Proteomes" id="UP000054270"/>
    </source>
</evidence>
<keyword evidence="6" id="KW-1185">Reference proteome</keyword>
<keyword evidence="3" id="KW-0547">Nucleotide-binding</keyword>
<dbReference type="GO" id="GO:0008716">
    <property type="term" value="F:D-alanine-D-alanine ligase activity"/>
    <property type="evidence" value="ECO:0007669"/>
    <property type="project" value="InterPro"/>
</dbReference>
<dbReference type="Gene3D" id="3.30.470.20">
    <property type="entry name" value="ATP-grasp fold, B domain"/>
    <property type="match status" value="1"/>
</dbReference>
<dbReference type="PANTHER" id="PTHR23132:SF23">
    <property type="entry name" value="D-ALANINE--D-ALANINE LIGASE B"/>
    <property type="match status" value="1"/>
</dbReference>
<organism evidence="5 6">
    <name type="scientific">Hypholoma sublateritium (strain FD-334 SS-4)</name>
    <dbReference type="NCBI Taxonomy" id="945553"/>
    <lineage>
        <taxon>Eukaryota</taxon>
        <taxon>Fungi</taxon>
        <taxon>Dikarya</taxon>
        <taxon>Basidiomycota</taxon>
        <taxon>Agaricomycotina</taxon>
        <taxon>Agaricomycetes</taxon>
        <taxon>Agaricomycetidae</taxon>
        <taxon>Agaricales</taxon>
        <taxon>Agaricineae</taxon>
        <taxon>Strophariaceae</taxon>
        <taxon>Hypholoma</taxon>
    </lineage>
</organism>
<dbReference type="OrthoDB" id="2013972at2759"/>
<dbReference type="OMA" id="LNFCDTG"/>
<protein>
    <recommendedName>
        <fullName evidence="4">ATP-grasp domain-containing protein</fullName>
    </recommendedName>
</protein>
<sequence>MASGNPLVTEPLKIGFTYDCRSDWISRGYTPEQCTEFESDETIARIAAALATHGIVDRIGGLKDLTTRLTTSNRDWDIVFNMCEGYGTVGREAQVPALLEGWGIPFTFSDSATLALCLDKAKTKMVLEHYGVPTAAFTCIPPRDSWPTPDFDFISVIERSTHREALNVFPLFVKPASVSSGIGISQANKACNHEELVNIIKAISTEYPSQSILVEHFLSGREFTVGILGTGSDATVIGVRELVFLKDNPQFPIDDSISYDTWEPAVLEIDVYGRELKHQWTPNPQHVDIDKSDPVATAVADVALSAWRVLGCRDGGRIDVRCDHKGPDAVPNFIEVNPIAGLVPDWSDLPRLAKANGVDFNNLLELIIRSALKRLPLTSKL</sequence>
<dbReference type="EMBL" id="KN817519">
    <property type="protein sequence ID" value="KJA29259.1"/>
    <property type="molecule type" value="Genomic_DNA"/>
</dbReference>
<dbReference type="InterPro" id="IPR011095">
    <property type="entry name" value="Dala_Dala_lig_C"/>
</dbReference>
<keyword evidence="2" id="KW-0436">Ligase</keyword>
<dbReference type="Gene3D" id="3.30.1490.20">
    <property type="entry name" value="ATP-grasp fold, A domain"/>
    <property type="match status" value="1"/>
</dbReference>
<dbReference type="STRING" id="945553.A0A0D2PES8"/>
<dbReference type="PANTHER" id="PTHR23132">
    <property type="entry name" value="D-ALANINE--D-ALANINE LIGASE"/>
    <property type="match status" value="1"/>
</dbReference>